<evidence type="ECO:0000256" key="7">
    <source>
        <dbReference type="RuleBase" id="RU363032"/>
    </source>
</evidence>
<proteinExistence type="inferred from homology"/>
<evidence type="ECO:0000256" key="3">
    <source>
        <dbReference type="ARBA" id="ARBA00022475"/>
    </source>
</evidence>
<evidence type="ECO:0000256" key="1">
    <source>
        <dbReference type="ARBA" id="ARBA00004651"/>
    </source>
</evidence>
<comment type="similarity">
    <text evidence="7">Belongs to the binding-protein-dependent transport system permease family.</text>
</comment>
<feature type="transmembrane region" description="Helical" evidence="7">
    <location>
        <begin position="84"/>
        <end position="105"/>
    </location>
</feature>
<keyword evidence="5 7" id="KW-1133">Transmembrane helix</keyword>
<evidence type="ECO:0000256" key="5">
    <source>
        <dbReference type="ARBA" id="ARBA00022989"/>
    </source>
</evidence>
<dbReference type="PANTHER" id="PTHR30151">
    <property type="entry name" value="ALKANE SULFONATE ABC TRANSPORTER-RELATED, MEMBRANE SUBUNIT"/>
    <property type="match status" value="1"/>
</dbReference>
<dbReference type="InterPro" id="IPR000515">
    <property type="entry name" value="MetI-like"/>
</dbReference>
<feature type="domain" description="ABC transmembrane type-1" evidence="8">
    <location>
        <begin position="73"/>
        <end position="263"/>
    </location>
</feature>
<feature type="transmembrane region" description="Helical" evidence="7">
    <location>
        <begin position="144"/>
        <end position="163"/>
    </location>
</feature>
<organism evidence="9 10">
    <name type="scientific">Gordonia jinhuaensis</name>
    <dbReference type="NCBI Taxonomy" id="1517702"/>
    <lineage>
        <taxon>Bacteria</taxon>
        <taxon>Bacillati</taxon>
        <taxon>Actinomycetota</taxon>
        <taxon>Actinomycetes</taxon>
        <taxon>Mycobacteriales</taxon>
        <taxon>Gordoniaceae</taxon>
        <taxon>Gordonia</taxon>
    </lineage>
</organism>
<dbReference type="InterPro" id="IPR035906">
    <property type="entry name" value="MetI-like_sf"/>
</dbReference>
<evidence type="ECO:0000256" key="4">
    <source>
        <dbReference type="ARBA" id="ARBA00022692"/>
    </source>
</evidence>
<comment type="subcellular location">
    <subcellularLocation>
        <location evidence="1 7">Cell membrane</location>
        <topology evidence="1 7">Multi-pass membrane protein</topology>
    </subcellularLocation>
</comment>
<keyword evidence="3" id="KW-1003">Cell membrane</keyword>
<dbReference type="Pfam" id="PF00528">
    <property type="entry name" value="BPD_transp_1"/>
    <property type="match status" value="1"/>
</dbReference>
<dbReference type="GO" id="GO:0055085">
    <property type="term" value="P:transmembrane transport"/>
    <property type="evidence" value="ECO:0007669"/>
    <property type="project" value="InterPro"/>
</dbReference>
<evidence type="ECO:0000256" key="6">
    <source>
        <dbReference type="ARBA" id="ARBA00023136"/>
    </source>
</evidence>
<feature type="transmembrane region" description="Helical" evidence="7">
    <location>
        <begin position="27"/>
        <end position="45"/>
    </location>
</feature>
<keyword evidence="10" id="KW-1185">Reference proteome</keyword>
<dbReference type="AlphaFoldDB" id="A0A916T2C8"/>
<accession>A0A916T2C8</accession>
<reference evidence="9" key="2">
    <citation type="submission" date="2020-09" db="EMBL/GenBank/DDBJ databases">
        <authorList>
            <person name="Sun Q."/>
            <person name="Zhou Y."/>
        </authorList>
    </citation>
    <scope>NUCLEOTIDE SEQUENCE</scope>
    <source>
        <strain evidence="9">CGMCC 1.12827</strain>
    </source>
</reference>
<dbReference type="PANTHER" id="PTHR30151:SF20">
    <property type="entry name" value="ABC TRANSPORTER PERMEASE PROTEIN HI_0355-RELATED"/>
    <property type="match status" value="1"/>
</dbReference>
<evidence type="ECO:0000259" key="8">
    <source>
        <dbReference type="PROSITE" id="PS50928"/>
    </source>
</evidence>
<dbReference type="SUPFAM" id="SSF161098">
    <property type="entry name" value="MetI-like"/>
    <property type="match status" value="1"/>
</dbReference>
<evidence type="ECO:0000256" key="2">
    <source>
        <dbReference type="ARBA" id="ARBA00022448"/>
    </source>
</evidence>
<sequence length="288" mass="31022">MTVVDPLVEETGTALPHLRTDRLRLRVWLPALLFGVALLVVWEVICRAGHLPTYVLPAPSDIWTQVTANTDVIRTSAWVTTRNSLTGLVIGVIVGMVAAMLAVWIRPFDELLSPMAAAAAAIPIVAIAPIFYGMYSATQEMPRLLTVAVIVFFPIYVSCARGLRNISGVHADLMRSYAVGRWAITRTVRIPAAVGYLFTGLRVAAPNAVIAEIVAEYFGGLQNGIGYRITSAAAATNYALAWAFVFAAIVIGLLFFLVVVLIEVVATRRLSAPRNRADSKSANTRGGS</sequence>
<feature type="transmembrane region" description="Helical" evidence="7">
    <location>
        <begin position="240"/>
        <end position="266"/>
    </location>
</feature>
<dbReference type="EMBL" id="BMGC01000007">
    <property type="protein sequence ID" value="GGB27968.1"/>
    <property type="molecule type" value="Genomic_DNA"/>
</dbReference>
<reference evidence="9" key="1">
    <citation type="journal article" date="2014" name="Int. J. Syst. Evol. Microbiol.">
        <title>Complete genome sequence of Corynebacterium casei LMG S-19264T (=DSM 44701T), isolated from a smear-ripened cheese.</title>
        <authorList>
            <consortium name="US DOE Joint Genome Institute (JGI-PGF)"/>
            <person name="Walter F."/>
            <person name="Albersmeier A."/>
            <person name="Kalinowski J."/>
            <person name="Ruckert C."/>
        </authorList>
    </citation>
    <scope>NUCLEOTIDE SEQUENCE</scope>
    <source>
        <strain evidence="9">CGMCC 1.12827</strain>
    </source>
</reference>
<dbReference type="PROSITE" id="PS50928">
    <property type="entry name" value="ABC_TM1"/>
    <property type="match status" value="1"/>
</dbReference>
<dbReference type="GO" id="GO:0005886">
    <property type="term" value="C:plasma membrane"/>
    <property type="evidence" value="ECO:0007669"/>
    <property type="project" value="UniProtKB-SubCell"/>
</dbReference>
<gene>
    <name evidence="9" type="ORF">GCM10011489_15200</name>
</gene>
<evidence type="ECO:0000313" key="9">
    <source>
        <dbReference type="EMBL" id="GGB27968.1"/>
    </source>
</evidence>
<comment type="caution">
    <text evidence="9">The sequence shown here is derived from an EMBL/GenBank/DDBJ whole genome shotgun (WGS) entry which is preliminary data.</text>
</comment>
<keyword evidence="2 7" id="KW-0813">Transport</keyword>
<dbReference type="RefSeq" id="WP_229742273.1">
    <property type="nucleotide sequence ID" value="NZ_BMGC01000007.1"/>
</dbReference>
<dbReference type="Proteomes" id="UP000621454">
    <property type="component" value="Unassembled WGS sequence"/>
</dbReference>
<keyword evidence="4 7" id="KW-0812">Transmembrane</keyword>
<evidence type="ECO:0000313" key="10">
    <source>
        <dbReference type="Proteomes" id="UP000621454"/>
    </source>
</evidence>
<protein>
    <submittedName>
        <fullName evidence="9">ABC transporter permease</fullName>
    </submittedName>
</protein>
<keyword evidence="6 7" id="KW-0472">Membrane</keyword>
<dbReference type="Gene3D" id="1.10.3720.10">
    <property type="entry name" value="MetI-like"/>
    <property type="match status" value="1"/>
</dbReference>
<feature type="transmembrane region" description="Helical" evidence="7">
    <location>
        <begin position="111"/>
        <end position="132"/>
    </location>
</feature>
<name>A0A916T2C8_9ACTN</name>